<dbReference type="RefSeq" id="WP_220651039.1">
    <property type="nucleotide sequence ID" value="NZ_CP080647.1"/>
</dbReference>
<feature type="compositionally biased region" description="Low complexity" evidence="1">
    <location>
        <begin position="16"/>
        <end position="25"/>
    </location>
</feature>
<organism evidence="2 3">
    <name type="scientific">Streptomyces akebiae</name>
    <dbReference type="NCBI Taxonomy" id="2865673"/>
    <lineage>
        <taxon>Bacteria</taxon>
        <taxon>Bacillati</taxon>
        <taxon>Actinomycetota</taxon>
        <taxon>Actinomycetes</taxon>
        <taxon>Kitasatosporales</taxon>
        <taxon>Streptomycetaceae</taxon>
        <taxon>Streptomyces</taxon>
    </lineage>
</organism>
<feature type="region of interest" description="Disordered" evidence="1">
    <location>
        <begin position="1"/>
        <end position="64"/>
    </location>
</feature>
<dbReference type="EMBL" id="CP080647">
    <property type="protein sequence ID" value="QYX82504.1"/>
    <property type="molecule type" value="Genomic_DNA"/>
</dbReference>
<proteinExistence type="predicted"/>
<evidence type="ECO:0000313" key="3">
    <source>
        <dbReference type="Proteomes" id="UP000827138"/>
    </source>
</evidence>
<gene>
    <name evidence="2" type="ORF">K1J60_43485</name>
</gene>
<evidence type="ECO:0000256" key="1">
    <source>
        <dbReference type="SAM" id="MobiDB-lite"/>
    </source>
</evidence>
<name>A0ABX8Y440_9ACTN</name>
<reference evidence="2 3" key="1">
    <citation type="submission" date="2021-08" db="EMBL/GenBank/DDBJ databases">
        <authorList>
            <person name="Ping M."/>
        </authorList>
    </citation>
    <scope>NUCLEOTIDE SEQUENCE [LARGE SCALE GENOMIC DNA]</scope>
    <source>
        <strain evidence="2 3">MG28</strain>
    </source>
</reference>
<evidence type="ECO:0000313" key="2">
    <source>
        <dbReference type="EMBL" id="QYX82504.1"/>
    </source>
</evidence>
<accession>A0ABX8Y440</accession>
<dbReference type="Proteomes" id="UP000827138">
    <property type="component" value="Chromosome"/>
</dbReference>
<sequence>MSRSTCADIGRSTVRAPAGGPQPGAVGDVEADGDARVPCGFGGGQVASAAETPERRGAAGGVTR</sequence>
<protein>
    <submittedName>
        <fullName evidence="2">Uncharacterized protein</fullName>
    </submittedName>
</protein>
<keyword evidence="3" id="KW-1185">Reference proteome</keyword>